<dbReference type="Pfam" id="PF00096">
    <property type="entry name" value="zf-C2H2"/>
    <property type="match status" value="2"/>
</dbReference>
<evidence type="ECO:0000256" key="5">
    <source>
        <dbReference type="PROSITE-ProRule" id="PRU00042"/>
    </source>
</evidence>
<dbReference type="FunFam" id="3.30.160.60:FF:000604">
    <property type="entry name" value="Histone H4 transcription factor-like Protein"/>
    <property type="match status" value="1"/>
</dbReference>
<keyword evidence="1" id="KW-0479">Metal-binding</keyword>
<name>A0A6A0GY66_HYAAZ</name>
<feature type="region of interest" description="Disordered" evidence="6">
    <location>
        <begin position="160"/>
        <end position="194"/>
    </location>
</feature>
<evidence type="ECO:0000256" key="1">
    <source>
        <dbReference type="ARBA" id="ARBA00022723"/>
    </source>
</evidence>
<keyword evidence="2" id="KW-0677">Repeat</keyword>
<evidence type="ECO:0000256" key="2">
    <source>
        <dbReference type="ARBA" id="ARBA00022737"/>
    </source>
</evidence>
<reference evidence="8" key="1">
    <citation type="submission" date="2014-08" db="EMBL/GenBank/DDBJ databases">
        <authorList>
            <person name="Murali S."/>
            <person name="Richards S."/>
            <person name="Bandaranaike D."/>
            <person name="Bellair M."/>
            <person name="Blankenburg K."/>
            <person name="Chao H."/>
            <person name="Dinh H."/>
            <person name="Doddapaneni H."/>
            <person name="Dugan-Rocha S."/>
            <person name="Elkadiri S."/>
            <person name="Gnanaolivu R."/>
            <person name="Hughes D."/>
            <person name="Lee S."/>
            <person name="Li M."/>
            <person name="Ming W."/>
            <person name="Munidasa M."/>
            <person name="Muniz J."/>
            <person name="Nguyen L."/>
            <person name="Osuji N."/>
            <person name="Pu L.-L."/>
            <person name="Puazo M."/>
            <person name="Skinner E."/>
            <person name="Qu C."/>
            <person name="Quiroz J."/>
            <person name="Raj R."/>
            <person name="Weissenberger G."/>
            <person name="Xin Y."/>
            <person name="Zou X."/>
            <person name="Han Y."/>
            <person name="Worley K."/>
            <person name="Muzny D."/>
            <person name="Gibbs R."/>
        </authorList>
    </citation>
    <scope>NUCLEOTIDE SEQUENCE</scope>
    <source>
        <strain evidence="8">HAZT.00-mixed</strain>
        <tissue evidence="8">Whole organism</tissue>
    </source>
</reference>
<dbReference type="SMART" id="SM00355">
    <property type="entry name" value="ZnF_C2H2"/>
    <property type="match status" value="2"/>
</dbReference>
<comment type="caution">
    <text evidence="8">The sequence shown here is derived from an EMBL/GenBank/DDBJ whole genome shotgun (WGS) entry which is preliminary data.</text>
</comment>
<reference evidence="8" key="3">
    <citation type="submission" date="2019-06" db="EMBL/GenBank/DDBJ databases">
        <authorList>
            <person name="Poynton C."/>
            <person name="Hasenbein S."/>
            <person name="Benoit J.B."/>
            <person name="Sepulveda M.S."/>
            <person name="Poelchau M.F."/>
            <person name="Murali S.C."/>
            <person name="Chen S."/>
            <person name="Glastad K.M."/>
            <person name="Werren J.H."/>
            <person name="Vineis J.H."/>
            <person name="Bowen J.L."/>
            <person name="Friedrich M."/>
            <person name="Jones J."/>
            <person name="Robertson H.M."/>
            <person name="Feyereisen R."/>
            <person name="Mechler-Hickson A."/>
            <person name="Mathers N."/>
            <person name="Lee C.E."/>
            <person name="Colbourne J.K."/>
            <person name="Biales A."/>
            <person name="Johnston J.S."/>
            <person name="Wellborn G.A."/>
            <person name="Rosendale A.J."/>
            <person name="Cridge A.G."/>
            <person name="Munoz-Torres M.C."/>
            <person name="Bain P.A."/>
            <person name="Manny A.R."/>
            <person name="Major K.M."/>
            <person name="Lambert F.N."/>
            <person name="Vulpe C.D."/>
            <person name="Tuck P."/>
            <person name="Blalock B.J."/>
            <person name="Lin Y.-Y."/>
            <person name="Smith M.E."/>
            <person name="Ochoa-Acuna H."/>
            <person name="Chen M.-J.M."/>
            <person name="Childers C.P."/>
            <person name="Qu J."/>
            <person name="Dugan S."/>
            <person name="Lee S.L."/>
            <person name="Chao H."/>
            <person name="Dinh H."/>
            <person name="Han Y."/>
            <person name="Doddapaneni H."/>
            <person name="Worley K.C."/>
            <person name="Muzny D.M."/>
            <person name="Gibbs R.A."/>
            <person name="Richards S."/>
        </authorList>
    </citation>
    <scope>NUCLEOTIDE SEQUENCE</scope>
    <source>
        <strain evidence="8">HAZT.00-mixed</strain>
        <tissue evidence="8">Whole organism</tissue>
    </source>
</reference>
<evidence type="ECO:0000259" key="7">
    <source>
        <dbReference type="PROSITE" id="PS50157"/>
    </source>
</evidence>
<feature type="domain" description="C2H2-type" evidence="7">
    <location>
        <begin position="44"/>
        <end position="72"/>
    </location>
</feature>
<proteinExistence type="predicted"/>
<protein>
    <recommendedName>
        <fullName evidence="7">C2H2-type domain-containing protein</fullName>
    </recommendedName>
</protein>
<reference evidence="8" key="2">
    <citation type="journal article" date="2018" name="Environ. Sci. Technol.">
        <title>The Toxicogenome of Hyalella azteca: A Model for Sediment Ecotoxicology and Evolutionary Toxicology.</title>
        <authorList>
            <person name="Poynton H.C."/>
            <person name="Hasenbein S."/>
            <person name="Benoit J.B."/>
            <person name="Sepulveda M.S."/>
            <person name="Poelchau M.F."/>
            <person name="Hughes D.S.T."/>
            <person name="Murali S.C."/>
            <person name="Chen S."/>
            <person name="Glastad K.M."/>
            <person name="Goodisman M.A.D."/>
            <person name="Werren J.H."/>
            <person name="Vineis J.H."/>
            <person name="Bowen J.L."/>
            <person name="Friedrich M."/>
            <person name="Jones J."/>
            <person name="Robertson H.M."/>
            <person name="Feyereisen R."/>
            <person name="Mechler-Hickson A."/>
            <person name="Mathers N."/>
            <person name="Lee C.E."/>
            <person name="Colbourne J.K."/>
            <person name="Biales A."/>
            <person name="Johnston J.S."/>
            <person name="Wellborn G.A."/>
            <person name="Rosendale A.J."/>
            <person name="Cridge A.G."/>
            <person name="Munoz-Torres M.C."/>
            <person name="Bain P.A."/>
            <person name="Manny A.R."/>
            <person name="Major K.M."/>
            <person name="Lambert F.N."/>
            <person name="Vulpe C.D."/>
            <person name="Tuck P."/>
            <person name="Blalock B.J."/>
            <person name="Lin Y.Y."/>
            <person name="Smith M.E."/>
            <person name="Ochoa-Acuna H."/>
            <person name="Chen M.M."/>
            <person name="Childers C.P."/>
            <person name="Qu J."/>
            <person name="Dugan S."/>
            <person name="Lee S.L."/>
            <person name="Chao H."/>
            <person name="Dinh H."/>
            <person name="Han Y."/>
            <person name="Doddapaneni H."/>
            <person name="Worley K.C."/>
            <person name="Muzny D.M."/>
            <person name="Gibbs R.A."/>
            <person name="Richards S."/>
        </authorList>
    </citation>
    <scope>NUCLEOTIDE SEQUENCE</scope>
    <source>
        <strain evidence="8">HAZT.00-mixed</strain>
        <tissue evidence="8">Whole organism</tissue>
    </source>
</reference>
<dbReference type="Gene3D" id="3.30.160.60">
    <property type="entry name" value="Classic Zinc Finger"/>
    <property type="match status" value="2"/>
</dbReference>
<feature type="non-terminal residue" evidence="8">
    <location>
        <position position="194"/>
    </location>
</feature>
<dbReference type="GO" id="GO:0008270">
    <property type="term" value="F:zinc ion binding"/>
    <property type="evidence" value="ECO:0007669"/>
    <property type="project" value="UniProtKB-KW"/>
</dbReference>
<feature type="compositionally biased region" description="Polar residues" evidence="6">
    <location>
        <begin position="176"/>
        <end position="185"/>
    </location>
</feature>
<dbReference type="PANTHER" id="PTHR24403:SF67">
    <property type="entry name" value="FI01116P-RELATED"/>
    <property type="match status" value="1"/>
</dbReference>
<evidence type="ECO:0000256" key="4">
    <source>
        <dbReference type="ARBA" id="ARBA00022833"/>
    </source>
</evidence>
<evidence type="ECO:0000256" key="3">
    <source>
        <dbReference type="ARBA" id="ARBA00022771"/>
    </source>
</evidence>
<dbReference type="InterPro" id="IPR036236">
    <property type="entry name" value="Znf_C2H2_sf"/>
</dbReference>
<dbReference type="GO" id="GO:0045944">
    <property type="term" value="P:positive regulation of transcription by RNA polymerase II"/>
    <property type="evidence" value="ECO:0007669"/>
    <property type="project" value="TreeGrafter"/>
</dbReference>
<sequence length="194" mass="21906">MEIHVESIHSTEILFRCPQCEYSSGREENLKSHMILKHRGEKPFKCPHCEYSSGREENLKSHMVLKHRGEKPFKCPHSLLLGMDLTPIQLFTARLLGFILIPIELIMSRLLVVNLITIELISAQLVSVNLILVTNTKTGAHSFDRGANWYPNVQWEEIVPSHHSKTRGNDRASPEDTASNEQDSSGVVAERLGA</sequence>
<dbReference type="GO" id="GO:0005634">
    <property type="term" value="C:nucleus"/>
    <property type="evidence" value="ECO:0007669"/>
    <property type="project" value="TreeGrafter"/>
</dbReference>
<evidence type="ECO:0000256" key="6">
    <source>
        <dbReference type="SAM" id="MobiDB-lite"/>
    </source>
</evidence>
<dbReference type="PANTHER" id="PTHR24403">
    <property type="entry name" value="ZINC FINGER PROTEIN"/>
    <property type="match status" value="1"/>
</dbReference>
<keyword evidence="4" id="KW-0862">Zinc</keyword>
<dbReference type="SUPFAM" id="SSF57667">
    <property type="entry name" value="beta-beta-alpha zinc fingers"/>
    <property type="match status" value="1"/>
</dbReference>
<organism evidence="8">
    <name type="scientific">Hyalella azteca</name>
    <name type="common">Amphipod</name>
    <dbReference type="NCBI Taxonomy" id="294128"/>
    <lineage>
        <taxon>Eukaryota</taxon>
        <taxon>Metazoa</taxon>
        <taxon>Ecdysozoa</taxon>
        <taxon>Arthropoda</taxon>
        <taxon>Crustacea</taxon>
        <taxon>Multicrustacea</taxon>
        <taxon>Malacostraca</taxon>
        <taxon>Eumalacostraca</taxon>
        <taxon>Peracarida</taxon>
        <taxon>Amphipoda</taxon>
        <taxon>Senticaudata</taxon>
        <taxon>Talitrida</taxon>
        <taxon>Talitroidea</taxon>
        <taxon>Hyalellidae</taxon>
        <taxon>Hyalella</taxon>
    </lineage>
</organism>
<dbReference type="PROSITE" id="PS50157">
    <property type="entry name" value="ZINC_FINGER_C2H2_2"/>
    <property type="match status" value="2"/>
</dbReference>
<dbReference type="AlphaFoldDB" id="A0A6A0GY66"/>
<evidence type="ECO:0000313" key="8">
    <source>
        <dbReference type="EMBL" id="KAA0192714.1"/>
    </source>
</evidence>
<dbReference type="InterPro" id="IPR050688">
    <property type="entry name" value="Zinc_finger/UBP_domain"/>
</dbReference>
<accession>A0A6A0GY66</accession>
<dbReference type="Proteomes" id="UP000711488">
    <property type="component" value="Unassembled WGS sequence"/>
</dbReference>
<keyword evidence="3 5" id="KW-0863">Zinc-finger</keyword>
<feature type="domain" description="C2H2-type" evidence="7">
    <location>
        <begin position="15"/>
        <end position="43"/>
    </location>
</feature>
<dbReference type="EMBL" id="JQDR03011464">
    <property type="protein sequence ID" value="KAA0192714.1"/>
    <property type="molecule type" value="Genomic_DNA"/>
</dbReference>
<dbReference type="InterPro" id="IPR013087">
    <property type="entry name" value="Znf_C2H2_type"/>
</dbReference>
<gene>
    <name evidence="8" type="ORF">HAZT_HAZT000403</name>
</gene>